<protein>
    <submittedName>
        <fullName evidence="1">Reverse transcriptase</fullName>
    </submittedName>
</protein>
<keyword evidence="1" id="KW-0695">RNA-directed DNA polymerase</keyword>
<evidence type="ECO:0000313" key="1">
    <source>
        <dbReference type="EMBL" id="KAA3467446.1"/>
    </source>
</evidence>
<dbReference type="OrthoDB" id="1002228at2759"/>
<keyword evidence="2" id="KW-1185">Reference proteome</keyword>
<keyword evidence="1" id="KW-0808">Transferase</keyword>
<reference evidence="1" key="1">
    <citation type="submission" date="2019-08" db="EMBL/GenBank/DDBJ databases">
        <authorList>
            <person name="Liu F."/>
        </authorList>
    </citation>
    <scope>NUCLEOTIDE SEQUENCE [LARGE SCALE GENOMIC DNA]</scope>
    <source>
        <strain evidence="1">PA1801</strain>
        <tissue evidence="1">Leaf</tissue>
    </source>
</reference>
<keyword evidence="1" id="KW-0548">Nucleotidyltransferase</keyword>
<dbReference type="Proteomes" id="UP000325315">
    <property type="component" value="Unassembled WGS sequence"/>
</dbReference>
<organism evidence="1 2">
    <name type="scientific">Gossypium australe</name>
    <dbReference type="NCBI Taxonomy" id="47621"/>
    <lineage>
        <taxon>Eukaryota</taxon>
        <taxon>Viridiplantae</taxon>
        <taxon>Streptophyta</taxon>
        <taxon>Embryophyta</taxon>
        <taxon>Tracheophyta</taxon>
        <taxon>Spermatophyta</taxon>
        <taxon>Magnoliopsida</taxon>
        <taxon>eudicotyledons</taxon>
        <taxon>Gunneridae</taxon>
        <taxon>Pentapetalae</taxon>
        <taxon>rosids</taxon>
        <taxon>malvids</taxon>
        <taxon>Malvales</taxon>
        <taxon>Malvaceae</taxon>
        <taxon>Malvoideae</taxon>
        <taxon>Gossypium</taxon>
    </lineage>
</organism>
<dbReference type="GO" id="GO:0003964">
    <property type="term" value="F:RNA-directed DNA polymerase activity"/>
    <property type="evidence" value="ECO:0007669"/>
    <property type="project" value="UniProtKB-KW"/>
</dbReference>
<proteinExistence type="predicted"/>
<dbReference type="InterPro" id="IPR052343">
    <property type="entry name" value="Retrotransposon-Effector_Assoc"/>
</dbReference>
<accession>A0A5B6VEL7</accession>
<dbReference type="PANTHER" id="PTHR46890:SF48">
    <property type="entry name" value="RNA-DIRECTED DNA POLYMERASE"/>
    <property type="match status" value="1"/>
</dbReference>
<comment type="caution">
    <text evidence="1">The sequence shown here is derived from an EMBL/GenBank/DDBJ whole genome shotgun (WGS) entry which is preliminary data.</text>
</comment>
<evidence type="ECO:0000313" key="2">
    <source>
        <dbReference type="Proteomes" id="UP000325315"/>
    </source>
</evidence>
<dbReference type="PANTHER" id="PTHR46890">
    <property type="entry name" value="NON-LTR RETROLELEMENT REVERSE TRANSCRIPTASE-LIKE PROTEIN-RELATED"/>
    <property type="match status" value="1"/>
</dbReference>
<gene>
    <name evidence="1" type="ORF">EPI10_002456</name>
</gene>
<dbReference type="AlphaFoldDB" id="A0A5B6VEL7"/>
<sequence length="118" mass="13360">MFDIVHLKVPGSDGDSVCEWVKGVFSGNSIDSELNNTSLVLIPKVQNPENFAQFWPISLCSVLYKLIKKIIANRFKVVFPKLIAQKQESFVVGRIITDNIIITQEVIHSMKSVEKNKR</sequence>
<name>A0A5B6VEL7_9ROSI</name>
<dbReference type="EMBL" id="SMMG02000007">
    <property type="protein sequence ID" value="KAA3467446.1"/>
    <property type="molecule type" value="Genomic_DNA"/>
</dbReference>